<gene>
    <name evidence="4" type="ORF">PHYPSEUDO_002690</name>
</gene>
<dbReference type="EMBL" id="JAGDFM010000015">
    <property type="protein sequence ID" value="KAG7391984.1"/>
    <property type="molecule type" value="Genomic_DNA"/>
</dbReference>
<evidence type="ECO:0000256" key="1">
    <source>
        <dbReference type="SAM" id="MobiDB-lite"/>
    </source>
</evidence>
<keyword evidence="2" id="KW-0472">Membrane</keyword>
<dbReference type="AlphaFoldDB" id="A0A8T1WI11"/>
<feature type="compositionally biased region" description="Low complexity" evidence="1">
    <location>
        <begin position="213"/>
        <end position="235"/>
    </location>
</feature>
<keyword evidence="5" id="KW-1185">Reference proteome</keyword>
<feature type="region of interest" description="Disordered" evidence="1">
    <location>
        <begin position="149"/>
        <end position="235"/>
    </location>
</feature>
<keyword evidence="3" id="KW-0732">Signal</keyword>
<feature type="compositionally biased region" description="Acidic residues" evidence="1">
    <location>
        <begin position="310"/>
        <end position="336"/>
    </location>
</feature>
<keyword evidence="2" id="KW-1133">Transmembrane helix</keyword>
<feature type="compositionally biased region" description="Low complexity" evidence="1">
    <location>
        <begin position="348"/>
        <end position="372"/>
    </location>
</feature>
<evidence type="ECO:0000313" key="4">
    <source>
        <dbReference type="EMBL" id="KAG7391984.1"/>
    </source>
</evidence>
<comment type="caution">
    <text evidence="4">The sequence shown here is derived from an EMBL/GenBank/DDBJ whole genome shotgun (WGS) entry which is preliminary data.</text>
</comment>
<dbReference type="PROSITE" id="PS51257">
    <property type="entry name" value="PROKAR_LIPOPROTEIN"/>
    <property type="match status" value="1"/>
</dbReference>
<name>A0A8T1WI11_9STRA</name>
<dbReference type="Proteomes" id="UP000694044">
    <property type="component" value="Unassembled WGS sequence"/>
</dbReference>
<reference evidence="4" key="1">
    <citation type="submission" date="2021-02" db="EMBL/GenBank/DDBJ databases">
        <authorList>
            <person name="Palmer J.M."/>
        </authorList>
    </citation>
    <scope>NUCLEOTIDE SEQUENCE</scope>
    <source>
        <strain evidence="4">SCRP734</strain>
    </source>
</reference>
<keyword evidence="2" id="KW-0812">Transmembrane</keyword>
<evidence type="ECO:0000256" key="3">
    <source>
        <dbReference type="SAM" id="SignalP"/>
    </source>
</evidence>
<feature type="transmembrane region" description="Helical" evidence="2">
    <location>
        <begin position="279"/>
        <end position="302"/>
    </location>
</feature>
<feature type="chain" id="PRO_5035727863" description="Carbohydrate-binding protein" evidence="3">
    <location>
        <begin position="20"/>
        <end position="412"/>
    </location>
</feature>
<dbReference type="OrthoDB" id="129282at2759"/>
<feature type="compositionally biased region" description="Low complexity" evidence="1">
    <location>
        <begin position="159"/>
        <end position="206"/>
    </location>
</feature>
<evidence type="ECO:0008006" key="6">
    <source>
        <dbReference type="Google" id="ProtNLM"/>
    </source>
</evidence>
<accession>A0A8T1WI11</accession>
<feature type="compositionally biased region" description="Basic and acidic residues" evidence="1">
    <location>
        <begin position="385"/>
        <end position="412"/>
    </location>
</feature>
<feature type="region of interest" description="Disordered" evidence="1">
    <location>
        <begin position="310"/>
        <end position="412"/>
    </location>
</feature>
<organism evidence="4 5">
    <name type="scientific">Phytophthora pseudosyringae</name>
    <dbReference type="NCBI Taxonomy" id="221518"/>
    <lineage>
        <taxon>Eukaryota</taxon>
        <taxon>Sar</taxon>
        <taxon>Stramenopiles</taxon>
        <taxon>Oomycota</taxon>
        <taxon>Peronosporomycetes</taxon>
        <taxon>Peronosporales</taxon>
        <taxon>Peronosporaceae</taxon>
        <taxon>Phytophthora</taxon>
    </lineage>
</organism>
<protein>
    <recommendedName>
        <fullName evidence="6">Carbohydrate-binding protein</fullName>
    </recommendedName>
</protein>
<evidence type="ECO:0000256" key="2">
    <source>
        <dbReference type="SAM" id="Phobius"/>
    </source>
</evidence>
<evidence type="ECO:0000313" key="5">
    <source>
        <dbReference type="Proteomes" id="UP000694044"/>
    </source>
</evidence>
<feature type="signal peptide" evidence="3">
    <location>
        <begin position="1"/>
        <end position="19"/>
    </location>
</feature>
<sequence>MTPLRLSLFVALSASCASSVEVSVCRDATYDISADAASLCSGSGAEPAGWSCPKAGDVAVTDCLSTLASFGSGSCVAPEDAVCQVVNGDTWGCVLPSVGCNDAPAVVESKCETWDYSGDDSLDSSGSFDGNEDYDESWFTQTTKLRELYDCGNTPTPAPTTATPEPTPAATETNTTEALTATPTPAPTETYTTEAPTATPTPAPTECNDTETEAPTTPTTTPTAAPTEYSGSSSGVANVAVSGYGETEVGDEESAAGAATTVTFAAVDAAGLGGLSDELVAVIAAAVAFVAVVLAVVAVVAARKRLVKEDVEEGGEEDGSAEEDDEKDEGADESDAESASPVVPPTPAAVTGKMATTPTAAAAKTKVASPTSVATTVEAAPSVTESKDTEPSDCKASESADPSKEEVTVKDD</sequence>
<proteinExistence type="predicted"/>